<dbReference type="EMBL" id="HACM01010028">
    <property type="protein sequence ID" value="CRZ10470.1"/>
    <property type="molecule type" value="Transcribed_RNA"/>
</dbReference>
<accession>A0A0H5R8M6</accession>
<dbReference type="Gene3D" id="3.30.70.330">
    <property type="match status" value="1"/>
</dbReference>
<name>A0A0H5R8M6_9EUKA</name>
<protein>
    <recommendedName>
        <fullName evidence="6">RRM domain-containing protein</fullName>
    </recommendedName>
</protein>
<comment type="subcellular location">
    <subcellularLocation>
        <location evidence="1">Nucleus</location>
        <location evidence="1">Nucleolus</location>
    </subcellularLocation>
</comment>
<evidence type="ECO:0000259" key="6">
    <source>
        <dbReference type="PROSITE" id="PS50102"/>
    </source>
</evidence>
<feature type="domain" description="RRM" evidence="6">
    <location>
        <begin position="80"/>
        <end position="158"/>
    </location>
</feature>
<dbReference type="InterPro" id="IPR000504">
    <property type="entry name" value="RRM_dom"/>
</dbReference>
<dbReference type="AlphaFoldDB" id="A0A0H5R8M6"/>
<evidence type="ECO:0000256" key="2">
    <source>
        <dbReference type="ARBA" id="ARBA00022884"/>
    </source>
</evidence>
<dbReference type="PANTHER" id="PTHR46754">
    <property type="entry name" value="MKI67 FHA DOMAIN-INTERACTING NUCLEOLAR PHOSPHOPROTEIN"/>
    <property type="match status" value="1"/>
</dbReference>
<dbReference type="SUPFAM" id="SSF54928">
    <property type="entry name" value="RNA-binding domain, RBD"/>
    <property type="match status" value="1"/>
</dbReference>
<dbReference type="Pfam" id="PF00076">
    <property type="entry name" value="RRM_1"/>
    <property type="match status" value="1"/>
</dbReference>
<keyword evidence="2 4" id="KW-0694">RNA-binding</keyword>
<evidence type="ECO:0000313" key="7">
    <source>
        <dbReference type="EMBL" id="CRZ10470.1"/>
    </source>
</evidence>
<dbReference type="GO" id="GO:0005730">
    <property type="term" value="C:nucleolus"/>
    <property type="evidence" value="ECO:0007669"/>
    <property type="project" value="UniProtKB-SubCell"/>
</dbReference>
<reference evidence="7" key="1">
    <citation type="submission" date="2015-04" db="EMBL/GenBank/DDBJ databases">
        <title>The genome sequence of the plant pathogenic Rhizarian Plasmodiophora brassicae reveals insights in its biotrophic life cycle and the origin of chitin synthesis.</title>
        <authorList>
            <person name="Schwelm A."/>
            <person name="Fogelqvist J."/>
            <person name="Knaust A."/>
            <person name="Julke S."/>
            <person name="Lilja T."/>
            <person name="Dhandapani V."/>
            <person name="Bonilla-Rosso G."/>
            <person name="Karlsson M."/>
            <person name="Shevchenko A."/>
            <person name="Choi S.R."/>
            <person name="Kim H.G."/>
            <person name="Park J.Y."/>
            <person name="Lim Y.P."/>
            <person name="Ludwig-Muller J."/>
            <person name="Dixelius C."/>
        </authorList>
    </citation>
    <scope>NUCLEOTIDE SEQUENCE</scope>
    <source>
        <tissue evidence="7">Potato root galls</tissue>
    </source>
</reference>
<feature type="compositionally biased region" description="Basic residues" evidence="5">
    <location>
        <begin position="23"/>
        <end position="32"/>
    </location>
</feature>
<dbReference type="SMART" id="SM00360">
    <property type="entry name" value="RRM"/>
    <property type="match status" value="1"/>
</dbReference>
<evidence type="ECO:0000256" key="3">
    <source>
        <dbReference type="ARBA" id="ARBA00023242"/>
    </source>
</evidence>
<dbReference type="CDD" id="cd12307">
    <property type="entry name" value="RRM_NIFK_like"/>
    <property type="match status" value="1"/>
</dbReference>
<evidence type="ECO:0000256" key="4">
    <source>
        <dbReference type="PROSITE-ProRule" id="PRU00176"/>
    </source>
</evidence>
<dbReference type="InterPro" id="IPR035979">
    <property type="entry name" value="RBD_domain_sf"/>
</dbReference>
<keyword evidence="3" id="KW-0539">Nucleus</keyword>
<proteinExistence type="predicted"/>
<dbReference type="GO" id="GO:0003723">
    <property type="term" value="F:RNA binding"/>
    <property type="evidence" value="ECO:0007669"/>
    <property type="project" value="UniProtKB-UniRule"/>
</dbReference>
<sequence length="233" mass="26364">MRHGVRNRSRPGIITRNSMGVSKKQKAQRRANKAQVEAVHEEPIVAADVDVFSESDDEPVPDVDTDKLVTDTTPAPQKGAVIYIGHIPRGFFEEEINDFFSQFGAVVNVRLSRNPKTQKSRHYAFLEFEAAEVASIVAKAMNGYMMFGRSLVCEVVRDDKLHGDMFKGSWYQGRYYSNAYRQPAAPVISRTKESHARRVQNLIDKSNRKRQKLQQAGISFDFVGFQIPVQNEG</sequence>
<evidence type="ECO:0000256" key="5">
    <source>
        <dbReference type="SAM" id="MobiDB-lite"/>
    </source>
</evidence>
<organism evidence="7">
    <name type="scientific">Spongospora subterranea</name>
    <dbReference type="NCBI Taxonomy" id="70186"/>
    <lineage>
        <taxon>Eukaryota</taxon>
        <taxon>Sar</taxon>
        <taxon>Rhizaria</taxon>
        <taxon>Endomyxa</taxon>
        <taxon>Phytomyxea</taxon>
        <taxon>Plasmodiophorida</taxon>
        <taxon>Plasmodiophoridae</taxon>
        <taxon>Spongospora</taxon>
    </lineage>
</organism>
<dbReference type="InterPro" id="IPR012677">
    <property type="entry name" value="Nucleotide-bd_a/b_plait_sf"/>
</dbReference>
<feature type="region of interest" description="Disordered" evidence="5">
    <location>
        <begin position="1"/>
        <end position="37"/>
    </location>
</feature>
<evidence type="ECO:0000256" key="1">
    <source>
        <dbReference type="ARBA" id="ARBA00004604"/>
    </source>
</evidence>
<dbReference type="PROSITE" id="PS50102">
    <property type="entry name" value="RRM"/>
    <property type="match status" value="1"/>
</dbReference>